<sequence length="46" mass="5420">MGTYKSDLNLASIGHGLIGRWACFYWTWSSSRYYCGPSCRRYYKTI</sequence>
<organism evidence="1">
    <name type="scientific">Manihot esculenta</name>
    <name type="common">Cassava</name>
    <name type="synonym">Jatropha manihot</name>
    <dbReference type="NCBI Taxonomy" id="3983"/>
    <lineage>
        <taxon>Eukaryota</taxon>
        <taxon>Viridiplantae</taxon>
        <taxon>Streptophyta</taxon>
        <taxon>Embryophyta</taxon>
        <taxon>Tracheophyta</taxon>
        <taxon>Spermatophyta</taxon>
        <taxon>Magnoliopsida</taxon>
        <taxon>eudicotyledons</taxon>
        <taxon>Gunneridae</taxon>
        <taxon>Pentapetalae</taxon>
        <taxon>rosids</taxon>
        <taxon>fabids</taxon>
        <taxon>Malpighiales</taxon>
        <taxon>Euphorbiaceae</taxon>
        <taxon>Crotonoideae</taxon>
        <taxon>Manihoteae</taxon>
        <taxon>Manihot</taxon>
    </lineage>
</organism>
<evidence type="ECO:0000313" key="1">
    <source>
        <dbReference type="EMBL" id="OAY23332.1"/>
    </source>
</evidence>
<protein>
    <submittedName>
        <fullName evidence="1">Uncharacterized protein</fullName>
    </submittedName>
</protein>
<gene>
    <name evidence="1" type="ORF">MANES_18G070200</name>
</gene>
<dbReference type="EMBL" id="CM004404">
    <property type="protein sequence ID" value="OAY23332.1"/>
    <property type="molecule type" value="Genomic_DNA"/>
</dbReference>
<name>A0A2C9U2S6_MANES</name>
<proteinExistence type="predicted"/>
<accession>A0A2C9U2S6</accession>
<dbReference type="AlphaFoldDB" id="A0A2C9U2S6"/>
<reference evidence="1" key="1">
    <citation type="submission" date="2016-02" db="EMBL/GenBank/DDBJ databases">
        <title>WGS assembly of Manihot esculenta.</title>
        <authorList>
            <person name="Bredeson J.V."/>
            <person name="Prochnik S.E."/>
            <person name="Lyons J.B."/>
            <person name="Schmutz J."/>
            <person name="Grimwood J."/>
            <person name="Vrebalov J."/>
            <person name="Bart R.S."/>
            <person name="Amuge T."/>
            <person name="Ferguson M.E."/>
            <person name="Green R."/>
            <person name="Putnam N."/>
            <person name="Stites J."/>
            <person name="Rounsley S."/>
            <person name="Rokhsar D.S."/>
        </authorList>
    </citation>
    <scope>NUCLEOTIDE SEQUENCE [LARGE SCALE GENOMIC DNA]</scope>
    <source>
        <tissue evidence="1">Leaf</tissue>
    </source>
</reference>